<dbReference type="OrthoDB" id="3117574at2759"/>
<sequence>MFVHDEIVQKLLEDAQDIHGILVEALKNMDKRTVGSKGVGRADKKLKQIISDIQSIITLSTQTPDNQPEFTDTPSIELTAIPPPLPQPYPILPLWFHHLLVNRTSQTEWYESMTDALASSFLNHYFTLPTQSCPAAIFIPRLSPLSPRSTRKLFDYDNLSSAQEFGATAGSNTESISGLWNTKAAQTAAAIDWTKAIPERIQADIGPSDIALTLPSAVDKSLASTISHVVIDEDGRLVTDLGRFNVLRAPDFSVIHPLLIHGNDSLIALVENKFQNQSKAVAQLKAYAKYHAQNSPRMWCFAFVLTTDGLNIAMFKLKEDSELAAIAHDPDLNGGSEGV</sequence>
<proteinExistence type="predicted"/>
<evidence type="ECO:0000313" key="2">
    <source>
        <dbReference type="Proteomes" id="UP000518752"/>
    </source>
</evidence>
<dbReference type="AlphaFoldDB" id="A0A8H5FSG5"/>
<evidence type="ECO:0000313" key="1">
    <source>
        <dbReference type="EMBL" id="KAF5347501.1"/>
    </source>
</evidence>
<name>A0A8H5FSG5_9AGAR</name>
<organism evidence="1 2">
    <name type="scientific">Collybiopsis confluens</name>
    <dbReference type="NCBI Taxonomy" id="2823264"/>
    <lineage>
        <taxon>Eukaryota</taxon>
        <taxon>Fungi</taxon>
        <taxon>Dikarya</taxon>
        <taxon>Basidiomycota</taxon>
        <taxon>Agaricomycotina</taxon>
        <taxon>Agaricomycetes</taxon>
        <taxon>Agaricomycetidae</taxon>
        <taxon>Agaricales</taxon>
        <taxon>Marasmiineae</taxon>
        <taxon>Omphalotaceae</taxon>
        <taxon>Collybiopsis</taxon>
    </lineage>
</organism>
<keyword evidence="2" id="KW-1185">Reference proteome</keyword>
<comment type="caution">
    <text evidence="1">The sequence shown here is derived from an EMBL/GenBank/DDBJ whole genome shotgun (WGS) entry which is preliminary data.</text>
</comment>
<accession>A0A8H5FSG5</accession>
<dbReference type="Proteomes" id="UP000518752">
    <property type="component" value="Unassembled WGS sequence"/>
</dbReference>
<gene>
    <name evidence="1" type="ORF">D9757_014323</name>
</gene>
<dbReference type="EMBL" id="JAACJN010000335">
    <property type="protein sequence ID" value="KAF5347501.1"/>
    <property type="molecule type" value="Genomic_DNA"/>
</dbReference>
<protein>
    <submittedName>
        <fullName evidence="1">Uncharacterized protein</fullName>
    </submittedName>
</protein>
<reference evidence="1 2" key="1">
    <citation type="journal article" date="2020" name="ISME J.">
        <title>Uncovering the hidden diversity of litter-decomposition mechanisms in mushroom-forming fungi.</title>
        <authorList>
            <person name="Floudas D."/>
            <person name="Bentzer J."/>
            <person name="Ahren D."/>
            <person name="Johansson T."/>
            <person name="Persson P."/>
            <person name="Tunlid A."/>
        </authorList>
    </citation>
    <scope>NUCLEOTIDE SEQUENCE [LARGE SCALE GENOMIC DNA]</scope>
    <source>
        <strain evidence="1 2">CBS 406.79</strain>
    </source>
</reference>